<accession>A0ACB0K7J7</accession>
<protein>
    <submittedName>
        <fullName evidence="1">Uncharacterized protein</fullName>
    </submittedName>
</protein>
<organism evidence="1 2">
    <name type="scientific">Trifolium pratense</name>
    <name type="common">Red clover</name>
    <dbReference type="NCBI Taxonomy" id="57577"/>
    <lineage>
        <taxon>Eukaryota</taxon>
        <taxon>Viridiplantae</taxon>
        <taxon>Streptophyta</taxon>
        <taxon>Embryophyta</taxon>
        <taxon>Tracheophyta</taxon>
        <taxon>Spermatophyta</taxon>
        <taxon>Magnoliopsida</taxon>
        <taxon>eudicotyledons</taxon>
        <taxon>Gunneridae</taxon>
        <taxon>Pentapetalae</taxon>
        <taxon>rosids</taxon>
        <taxon>fabids</taxon>
        <taxon>Fabales</taxon>
        <taxon>Fabaceae</taxon>
        <taxon>Papilionoideae</taxon>
        <taxon>50 kb inversion clade</taxon>
        <taxon>NPAAA clade</taxon>
        <taxon>Hologalegina</taxon>
        <taxon>IRL clade</taxon>
        <taxon>Trifolieae</taxon>
        <taxon>Trifolium</taxon>
    </lineage>
</organism>
<evidence type="ECO:0000313" key="2">
    <source>
        <dbReference type="Proteomes" id="UP001177021"/>
    </source>
</evidence>
<comment type="caution">
    <text evidence="1">The sequence shown here is derived from an EMBL/GenBank/DDBJ whole genome shotgun (WGS) entry which is preliminary data.</text>
</comment>
<name>A0ACB0K7J7_TRIPR</name>
<dbReference type="EMBL" id="CASHSV030000206">
    <property type="protein sequence ID" value="CAJ2653231.1"/>
    <property type="molecule type" value="Genomic_DNA"/>
</dbReference>
<evidence type="ECO:0000313" key="1">
    <source>
        <dbReference type="EMBL" id="CAJ2653231.1"/>
    </source>
</evidence>
<dbReference type="Proteomes" id="UP001177021">
    <property type="component" value="Unassembled WGS sequence"/>
</dbReference>
<reference evidence="1" key="1">
    <citation type="submission" date="2023-10" db="EMBL/GenBank/DDBJ databases">
        <authorList>
            <person name="Rodriguez Cubillos JULIANA M."/>
            <person name="De Vega J."/>
        </authorList>
    </citation>
    <scope>NUCLEOTIDE SEQUENCE</scope>
</reference>
<keyword evidence="2" id="KW-1185">Reference proteome</keyword>
<proteinExistence type="predicted"/>
<gene>
    <name evidence="1" type="ORF">MILVUS5_LOCUS20613</name>
</gene>
<sequence>MAFTDKQESLVNSSYESFKQNLSGNSIFFYTFILEKAPAAKELFSFLKGSAGVQDSPQLQGHAEKVFGLVRDSAGQLRATGTVVLGDASLGAIHVQKGVVDPHFVVVKEALLQTIKKAVRDSAGQLRATGTVVLGDASLGAIHVQKGVVDPHFVVVKEALLQTIKKAVGDKWSAELSTAWEVAYDALATAIKKAY</sequence>